<proteinExistence type="predicted"/>
<gene>
    <name evidence="1" type="ORF">KSS95_12565</name>
</gene>
<name>A0ABX8M1K0_9PSED</name>
<protein>
    <submittedName>
        <fullName evidence="1">Uncharacterized protein</fullName>
    </submittedName>
</protein>
<sequence length="102" mass="11301">MGLSLPGGFPLHSTPLILSQRATARADDAPLVIQQVSLELTEDQQQVTLRRYFEHYGPDSGEWVEYLHTVSTRELVHWLMAQGSLRIECPQGTAGAREGVQG</sequence>
<dbReference type="Proteomes" id="UP001047646">
    <property type="component" value="Chromosome"/>
</dbReference>
<evidence type="ECO:0000313" key="2">
    <source>
        <dbReference type="Proteomes" id="UP001047646"/>
    </source>
</evidence>
<keyword evidence="2" id="KW-1185">Reference proteome</keyword>
<evidence type="ECO:0000313" key="1">
    <source>
        <dbReference type="EMBL" id="QXH33029.1"/>
    </source>
</evidence>
<organism evidence="1 2">
    <name type="scientific">Pseudomonas muyukensis</name>
    <dbReference type="NCBI Taxonomy" id="2842357"/>
    <lineage>
        <taxon>Bacteria</taxon>
        <taxon>Pseudomonadati</taxon>
        <taxon>Pseudomonadota</taxon>
        <taxon>Gammaproteobacteria</taxon>
        <taxon>Pseudomonadales</taxon>
        <taxon>Pseudomonadaceae</taxon>
        <taxon>Pseudomonas</taxon>
    </lineage>
</organism>
<reference evidence="1" key="1">
    <citation type="journal article" date="2021" name="Microorganisms">
        <title>The Ever-Expanding Pseudomonas Genus: Description of 43 New Species and Partition of the Pseudomonas putida Group.</title>
        <authorList>
            <person name="Girard L."/>
            <person name="Lood C."/>
            <person name="Hofte M."/>
            <person name="Vandamme P."/>
            <person name="Rokni-Zadeh H."/>
            <person name="van Noort V."/>
            <person name="Lavigne R."/>
            <person name="De Mot R."/>
        </authorList>
    </citation>
    <scope>NUCLEOTIDE SEQUENCE</scope>
    <source>
        <strain evidence="1">COW39</strain>
    </source>
</reference>
<accession>A0ABX8M1K0</accession>
<dbReference type="EMBL" id="CP077073">
    <property type="protein sequence ID" value="QXH33029.1"/>
    <property type="molecule type" value="Genomic_DNA"/>
</dbReference>